<keyword evidence="1" id="KW-0732">Signal</keyword>
<keyword evidence="4" id="KW-1185">Reference proteome</keyword>
<dbReference type="CDD" id="cd09083">
    <property type="entry name" value="EEP-1"/>
    <property type="match status" value="1"/>
</dbReference>
<dbReference type="Pfam" id="PF03372">
    <property type="entry name" value="Exo_endo_phos"/>
    <property type="match status" value="1"/>
</dbReference>
<feature type="chain" id="PRO_5001634649" evidence="1">
    <location>
        <begin position="19"/>
        <end position="308"/>
    </location>
</feature>
<accession>A0A066X9U8</accession>
<dbReference type="AlphaFoldDB" id="A0A066X9U8"/>
<dbReference type="InterPro" id="IPR036691">
    <property type="entry name" value="Endo/exonu/phosph_ase_sf"/>
</dbReference>
<dbReference type="HOGENOM" id="CLU_030508_0_0_1"/>
<dbReference type="Gene3D" id="3.60.10.10">
    <property type="entry name" value="Endonuclease/exonuclease/phosphatase"/>
    <property type="match status" value="1"/>
</dbReference>
<evidence type="ECO:0000259" key="2">
    <source>
        <dbReference type="Pfam" id="PF03372"/>
    </source>
</evidence>
<dbReference type="GO" id="GO:0000175">
    <property type="term" value="F:3'-5'-RNA exonuclease activity"/>
    <property type="evidence" value="ECO:0007669"/>
    <property type="project" value="TreeGrafter"/>
</dbReference>
<dbReference type="eggNOG" id="ENOG502S5BH">
    <property type="taxonomic scope" value="Eukaryota"/>
</dbReference>
<evidence type="ECO:0000256" key="1">
    <source>
        <dbReference type="SAM" id="SignalP"/>
    </source>
</evidence>
<dbReference type="InterPro" id="IPR050410">
    <property type="entry name" value="CCR4/nocturin_mRNA_transcr"/>
</dbReference>
<keyword evidence="3" id="KW-0540">Nuclease</keyword>
<organism evidence="3 4">
    <name type="scientific">Colletotrichum sublineola</name>
    <name type="common">Sorghum anthracnose fungus</name>
    <dbReference type="NCBI Taxonomy" id="1173701"/>
    <lineage>
        <taxon>Eukaryota</taxon>
        <taxon>Fungi</taxon>
        <taxon>Dikarya</taxon>
        <taxon>Ascomycota</taxon>
        <taxon>Pezizomycotina</taxon>
        <taxon>Sordariomycetes</taxon>
        <taxon>Hypocreomycetidae</taxon>
        <taxon>Glomerellales</taxon>
        <taxon>Glomerellaceae</taxon>
        <taxon>Colletotrichum</taxon>
        <taxon>Colletotrichum graminicola species complex</taxon>
    </lineage>
</organism>
<keyword evidence="3" id="KW-0378">Hydrolase</keyword>
<comment type="caution">
    <text evidence="3">The sequence shown here is derived from an EMBL/GenBank/DDBJ whole genome shotgun (WGS) entry which is preliminary data.</text>
</comment>
<dbReference type="EMBL" id="JMSE01001011">
    <property type="protein sequence ID" value="KDN65672.1"/>
    <property type="molecule type" value="Genomic_DNA"/>
</dbReference>
<feature type="domain" description="Endonuclease/exonuclease/phosphatase" evidence="2">
    <location>
        <begin position="26"/>
        <end position="275"/>
    </location>
</feature>
<name>A0A066X9U8_COLSU</name>
<keyword evidence="3" id="KW-0269">Exonuclease</keyword>
<proteinExistence type="predicted"/>
<gene>
    <name evidence="3" type="ORF">CSUB01_09977</name>
</gene>
<dbReference type="PANTHER" id="PTHR12121">
    <property type="entry name" value="CARBON CATABOLITE REPRESSOR PROTEIN 4"/>
    <property type="match status" value="1"/>
</dbReference>
<dbReference type="InterPro" id="IPR005135">
    <property type="entry name" value="Endo/exonuclease/phosphatase"/>
</dbReference>
<dbReference type="GO" id="GO:0004519">
    <property type="term" value="F:endonuclease activity"/>
    <property type="evidence" value="ECO:0007669"/>
    <property type="project" value="UniProtKB-KW"/>
</dbReference>
<protein>
    <submittedName>
        <fullName evidence="3">Putative endonuclease/Exonuclease/phosphatase</fullName>
    </submittedName>
</protein>
<dbReference type="OrthoDB" id="276515at2759"/>
<keyword evidence="3" id="KW-0255">Endonuclease</keyword>
<dbReference type="SUPFAM" id="SSF56219">
    <property type="entry name" value="DNase I-like"/>
    <property type="match status" value="1"/>
</dbReference>
<dbReference type="Proteomes" id="UP000027238">
    <property type="component" value="Unassembled WGS sequence"/>
</dbReference>
<reference evidence="4" key="1">
    <citation type="journal article" date="2014" name="Genome Announc.">
        <title>Draft genome sequence of Colletotrichum sublineola, a destructive pathogen of cultivated sorghum.</title>
        <authorList>
            <person name="Baroncelli R."/>
            <person name="Sanz-Martin J.M."/>
            <person name="Rech G.E."/>
            <person name="Sukno S.A."/>
            <person name="Thon M.R."/>
        </authorList>
    </citation>
    <scope>NUCLEOTIDE SEQUENCE [LARGE SCALE GENOMIC DNA]</scope>
    <source>
        <strain evidence="4">TX430BB</strain>
    </source>
</reference>
<feature type="signal peptide" evidence="1">
    <location>
        <begin position="1"/>
        <end position="18"/>
    </location>
</feature>
<evidence type="ECO:0000313" key="4">
    <source>
        <dbReference type="Proteomes" id="UP000027238"/>
    </source>
</evidence>
<dbReference type="PANTHER" id="PTHR12121:SF36">
    <property type="entry name" value="ENDONUCLEASE_EXONUCLEASE_PHOSPHATASE DOMAIN-CONTAINING PROTEIN"/>
    <property type="match status" value="1"/>
</dbReference>
<evidence type="ECO:0000313" key="3">
    <source>
        <dbReference type="EMBL" id="KDN65672.1"/>
    </source>
</evidence>
<dbReference type="OMA" id="DSMPDNI"/>
<sequence length="308" mass="33620">MQLKTLLVPFLLAETVLSQGLPIRVMSFNIRYDAGSRESGEKPWWDLFCGIAKSRCRQRYVIDAISDSASAAPAGAANIVGLQEALNNQKDDIQKGLGDNWAHIGVGRDDGKKGGEFNPIFYRTDVLKLVYQETKWLSPTPDVVSFGWGAGSRRIVTIGVFEHIASGKKFIHANTHLDNVSAQARAEGIKVVVSRIQAVQSTYGPLGVSLTGDFNSDSTGEPYQILKNGGFVDDLYSMATPAQRIGTNVGTYTTFDTSNSAYRIDFIWIGPKAASKYTIQQIEIKDNLVDGVLMSDHRPVVGDVTLLS</sequence>